<reference evidence="17" key="1">
    <citation type="journal article" date="2023" name="Plant Biotechnol. J.">
        <title>Chromosome-level wild Hevea brasiliensis genome provides new tools for genomic-assisted breeding and valuable loci to elevate rubber yield.</title>
        <authorList>
            <person name="Cheng H."/>
            <person name="Song X."/>
            <person name="Hu Y."/>
            <person name="Wu T."/>
            <person name="Yang Q."/>
            <person name="An Z."/>
            <person name="Feng S."/>
            <person name="Deng Z."/>
            <person name="Wu W."/>
            <person name="Zeng X."/>
            <person name="Tu M."/>
            <person name="Wang X."/>
            <person name="Huang H."/>
        </authorList>
    </citation>
    <scope>NUCLEOTIDE SEQUENCE</scope>
    <source>
        <strain evidence="17">MT/VB/25A 57/8</strain>
    </source>
</reference>
<dbReference type="SMART" id="SM00220">
    <property type="entry name" value="S_TKc"/>
    <property type="match status" value="1"/>
</dbReference>
<keyword evidence="7" id="KW-0418">Kinase</keyword>
<dbReference type="InterPro" id="IPR017441">
    <property type="entry name" value="Protein_kinase_ATP_BS"/>
</dbReference>
<proteinExistence type="predicted"/>
<dbReference type="PANTHER" id="PTHR27009">
    <property type="entry name" value="RUST RESISTANCE KINASE LR10-RELATED"/>
    <property type="match status" value="1"/>
</dbReference>
<keyword evidence="11" id="KW-0325">Glycoprotein</keyword>
<keyword evidence="4 14" id="KW-0812">Transmembrane</keyword>
<dbReference type="PROSITE" id="PS00107">
    <property type="entry name" value="PROTEIN_KINASE_ATP"/>
    <property type="match status" value="1"/>
</dbReference>
<organism evidence="17 18">
    <name type="scientific">Hevea brasiliensis</name>
    <name type="common">Para rubber tree</name>
    <name type="synonym">Siphonia brasiliensis</name>
    <dbReference type="NCBI Taxonomy" id="3981"/>
    <lineage>
        <taxon>Eukaryota</taxon>
        <taxon>Viridiplantae</taxon>
        <taxon>Streptophyta</taxon>
        <taxon>Embryophyta</taxon>
        <taxon>Tracheophyta</taxon>
        <taxon>Spermatophyta</taxon>
        <taxon>Magnoliopsida</taxon>
        <taxon>eudicotyledons</taxon>
        <taxon>Gunneridae</taxon>
        <taxon>Pentapetalae</taxon>
        <taxon>rosids</taxon>
        <taxon>fabids</taxon>
        <taxon>Malpighiales</taxon>
        <taxon>Euphorbiaceae</taxon>
        <taxon>Crotonoideae</taxon>
        <taxon>Micrandreae</taxon>
        <taxon>Hevea</taxon>
    </lineage>
</organism>
<feature type="signal peptide" evidence="15">
    <location>
        <begin position="1"/>
        <end position="28"/>
    </location>
</feature>
<evidence type="ECO:0000256" key="14">
    <source>
        <dbReference type="SAM" id="Phobius"/>
    </source>
</evidence>
<dbReference type="InterPro" id="IPR008271">
    <property type="entry name" value="Ser/Thr_kinase_AS"/>
</dbReference>
<evidence type="ECO:0000256" key="10">
    <source>
        <dbReference type="ARBA" id="ARBA00023136"/>
    </source>
</evidence>
<comment type="subcellular location">
    <subcellularLocation>
        <location evidence="1">Membrane</location>
        <topology evidence="1">Single-pass type I membrane protein</topology>
    </subcellularLocation>
</comment>
<dbReference type="Pfam" id="PF13947">
    <property type="entry name" value="GUB_WAK_bind"/>
    <property type="match status" value="1"/>
</dbReference>
<evidence type="ECO:0000256" key="9">
    <source>
        <dbReference type="ARBA" id="ARBA00022989"/>
    </source>
</evidence>
<keyword evidence="9 14" id="KW-1133">Transmembrane helix</keyword>
<gene>
    <name evidence="17" type="ORF">P3X46_000572</name>
</gene>
<evidence type="ECO:0000313" key="18">
    <source>
        <dbReference type="Proteomes" id="UP001174677"/>
    </source>
</evidence>
<evidence type="ECO:0000256" key="15">
    <source>
        <dbReference type="SAM" id="SignalP"/>
    </source>
</evidence>
<keyword evidence="10 14" id="KW-0472">Membrane</keyword>
<keyword evidence="2" id="KW-0723">Serine/threonine-protein kinase</keyword>
<evidence type="ECO:0000256" key="8">
    <source>
        <dbReference type="ARBA" id="ARBA00022840"/>
    </source>
</evidence>
<feature type="region of interest" description="Disordered" evidence="13">
    <location>
        <begin position="577"/>
        <end position="598"/>
    </location>
</feature>
<keyword evidence="6 12" id="KW-0547">Nucleotide-binding</keyword>
<evidence type="ECO:0000256" key="6">
    <source>
        <dbReference type="ARBA" id="ARBA00022741"/>
    </source>
</evidence>
<feature type="transmembrane region" description="Helical" evidence="14">
    <location>
        <begin position="237"/>
        <end position="258"/>
    </location>
</feature>
<dbReference type="PROSITE" id="PS50011">
    <property type="entry name" value="PROTEIN_KINASE_DOM"/>
    <property type="match status" value="1"/>
</dbReference>
<name>A0ABQ9NA13_HEVBR</name>
<dbReference type="Pfam" id="PF00069">
    <property type="entry name" value="Pkinase"/>
    <property type="match status" value="1"/>
</dbReference>
<feature type="binding site" evidence="12">
    <location>
        <position position="326"/>
    </location>
    <ligand>
        <name>ATP</name>
        <dbReference type="ChEBI" id="CHEBI:30616"/>
    </ligand>
</feature>
<evidence type="ECO:0000256" key="7">
    <source>
        <dbReference type="ARBA" id="ARBA00022777"/>
    </source>
</evidence>
<protein>
    <recommendedName>
        <fullName evidence="16">Protein kinase domain-containing protein</fullName>
    </recommendedName>
</protein>
<evidence type="ECO:0000256" key="5">
    <source>
        <dbReference type="ARBA" id="ARBA00022729"/>
    </source>
</evidence>
<feature type="chain" id="PRO_5045360130" description="Protein kinase domain-containing protein" evidence="15">
    <location>
        <begin position="29"/>
        <end position="611"/>
    </location>
</feature>
<evidence type="ECO:0000256" key="11">
    <source>
        <dbReference type="ARBA" id="ARBA00023180"/>
    </source>
</evidence>
<sequence>MACNSKEMDVSLICFFWFVIFIVDHGLCVSDCNTSTCGSYGPAVRFPFRIKGRQPLHCGYPQSEFHLSCSEKNDTVLELTTSWKLFIQKIDYKSQVIYANDPEGCLPRRLLNINVSVSPFFLKGDFAYENTLFNCSSKEGYRPIPCLSSSQYQVYAVDSDSTIDYHWLSCTKIHDISPVPYHSLYSEETILGLSWYNPKCKHCEVKGNYCRLKSNDTRSETQCYGMLKPHKGATTKFIETGVSLGSILLVVAAILLYGRCRFNKMERQYQSKIEKFLDDYKSFKPTRYSYDDIKRMTNQFKDELGQGAYGTVFRGKLSDEILVAVKVLNSSKGNGEEFINEVGTIGKIHHVNVVRLIGFCADGFRRALVYEYLPNDSLQKFISSADTKNRFLGWKRLEDIALCIAKGIEYLHQGCDQRILHFDIKPHNILLDHDFNPKISDFGLAKFCAKDQSAVSMTTARGTIGYIAPEVFSRNFGNVSYKSDVYSFGMLVLEMVGGRKIVDVAEENDQQIYFPEWIYNLLEEGEDLRFEIEEEGDTKIAKKLATVGLWCIQWNPADRPSMKVAVHMLEGEGENIPIPPNPFSSSVPTKTKKRTPGKRLLQELEVISEAE</sequence>
<dbReference type="PROSITE" id="PS00108">
    <property type="entry name" value="PROTEIN_KINASE_ST"/>
    <property type="match status" value="1"/>
</dbReference>
<dbReference type="InterPro" id="IPR025287">
    <property type="entry name" value="WAK_GUB"/>
</dbReference>
<evidence type="ECO:0000256" key="2">
    <source>
        <dbReference type="ARBA" id="ARBA00022527"/>
    </source>
</evidence>
<keyword evidence="5 15" id="KW-0732">Signal</keyword>
<comment type="caution">
    <text evidence="17">The sequence shown here is derived from an EMBL/GenBank/DDBJ whole genome shotgun (WGS) entry which is preliminary data.</text>
</comment>
<feature type="domain" description="Protein kinase" evidence="16">
    <location>
        <begin position="298"/>
        <end position="584"/>
    </location>
</feature>
<evidence type="ECO:0000256" key="4">
    <source>
        <dbReference type="ARBA" id="ARBA00022692"/>
    </source>
</evidence>
<keyword evidence="18" id="KW-1185">Reference proteome</keyword>
<dbReference type="Proteomes" id="UP001174677">
    <property type="component" value="Chromosome 1"/>
</dbReference>
<evidence type="ECO:0000313" key="17">
    <source>
        <dbReference type="EMBL" id="KAJ9189257.1"/>
    </source>
</evidence>
<dbReference type="Gene3D" id="1.10.510.10">
    <property type="entry name" value="Transferase(Phosphotransferase) domain 1"/>
    <property type="match status" value="1"/>
</dbReference>
<dbReference type="InterPro" id="IPR045874">
    <property type="entry name" value="LRK10/LRL21-25-like"/>
</dbReference>
<evidence type="ECO:0000256" key="12">
    <source>
        <dbReference type="PROSITE-ProRule" id="PRU10141"/>
    </source>
</evidence>
<evidence type="ECO:0000256" key="13">
    <source>
        <dbReference type="SAM" id="MobiDB-lite"/>
    </source>
</evidence>
<evidence type="ECO:0000256" key="3">
    <source>
        <dbReference type="ARBA" id="ARBA00022679"/>
    </source>
</evidence>
<keyword evidence="3" id="KW-0808">Transferase</keyword>
<dbReference type="InterPro" id="IPR011009">
    <property type="entry name" value="Kinase-like_dom_sf"/>
</dbReference>
<keyword evidence="8 12" id="KW-0067">ATP-binding</keyword>
<dbReference type="EMBL" id="JARPOI010000001">
    <property type="protein sequence ID" value="KAJ9189257.1"/>
    <property type="molecule type" value="Genomic_DNA"/>
</dbReference>
<dbReference type="Gene3D" id="3.30.200.20">
    <property type="entry name" value="Phosphorylase Kinase, domain 1"/>
    <property type="match status" value="1"/>
</dbReference>
<dbReference type="SUPFAM" id="SSF56112">
    <property type="entry name" value="Protein kinase-like (PK-like)"/>
    <property type="match status" value="1"/>
</dbReference>
<evidence type="ECO:0000256" key="1">
    <source>
        <dbReference type="ARBA" id="ARBA00004479"/>
    </source>
</evidence>
<accession>A0ABQ9NA13</accession>
<evidence type="ECO:0000259" key="16">
    <source>
        <dbReference type="PROSITE" id="PS50011"/>
    </source>
</evidence>
<dbReference type="InterPro" id="IPR000719">
    <property type="entry name" value="Prot_kinase_dom"/>
</dbReference>